<reference evidence="5 6" key="1">
    <citation type="submission" date="2014-01" db="EMBL/GenBank/DDBJ databases">
        <authorList>
            <consortium name="DOE Joint Genome Institute"/>
            <person name="Anderson I."/>
            <person name="Huntemann M."/>
            <person name="Han J."/>
            <person name="Chen A."/>
            <person name="Kyrpides N."/>
            <person name="Mavromatis K."/>
            <person name="Markowitz V."/>
            <person name="Palaniappan K."/>
            <person name="Ivanova N."/>
            <person name="Schaumberg A."/>
            <person name="Pati A."/>
            <person name="Liolios K."/>
            <person name="Nordberg H.P."/>
            <person name="Cantor M.N."/>
            <person name="Hua S.X."/>
            <person name="Woyke T."/>
        </authorList>
    </citation>
    <scope>NUCLEOTIDE SEQUENCE [LARGE SCALE GENOMIC DNA]</scope>
    <source>
        <strain evidence="5 6">XH-48</strain>
    </source>
</reference>
<dbReference type="GeneID" id="25144110"/>
<dbReference type="Pfam" id="PF15915">
    <property type="entry name" value="BAT"/>
    <property type="match status" value="1"/>
</dbReference>
<sequence length="220" mass="24830">MTFVAEFTIPAAEFSFGTVLQKYSGLVIEFESVVPTYHGLMPFIFVWSDGHYDEIEPVIRSDPAVETITEVDQFDDGRLYNVTWSDSVPILADALLESRATLIEGIGTADGWTFEIRFREQERIEAFQERVREYGIALELQRLRAELEVSTSMKYDLTDKQYETLVTAFEAGYFENPKDATLEEIGDELGVSGAAVTGRLRRGLTSVLSQTVMRGEQARD</sequence>
<evidence type="ECO:0000313" key="6">
    <source>
        <dbReference type="Proteomes" id="UP000019024"/>
    </source>
</evidence>
<dbReference type="HOGENOM" id="CLU_076274_2_0_2"/>
<dbReference type="InterPro" id="IPR007050">
    <property type="entry name" value="HTH_bacterioopsin"/>
</dbReference>
<evidence type="ECO:0000256" key="1">
    <source>
        <dbReference type="ARBA" id="ARBA00023015"/>
    </source>
</evidence>
<dbReference type="STRING" id="797299.HALLA_06335"/>
<proteinExistence type="predicted"/>
<dbReference type="eggNOG" id="arCOG02280">
    <property type="taxonomic scope" value="Archaea"/>
</dbReference>
<dbReference type="RefSeq" id="WP_049951727.1">
    <property type="nucleotide sequence ID" value="NZ_CP007055.1"/>
</dbReference>
<evidence type="ECO:0000259" key="4">
    <source>
        <dbReference type="Pfam" id="PF15915"/>
    </source>
</evidence>
<dbReference type="KEGG" id="hlr:HALLA_06335"/>
<feature type="domain" description="Bacterioopsin transcriptional activator GAF and HTH associated" evidence="4">
    <location>
        <begin position="26"/>
        <end position="144"/>
    </location>
</feature>
<dbReference type="PANTHER" id="PTHR34236:SF1">
    <property type="entry name" value="DIMETHYL SULFOXIDE REDUCTASE TRANSCRIPTIONAL ACTIVATOR"/>
    <property type="match status" value="1"/>
</dbReference>
<dbReference type="Proteomes" id="UP000019024">
    <property type="component" value="Chromosome"/>
</dbReference>
<keyword evidence="1" id="KW-0805">Transcription regulation</keyword>
<dbReference type="InterPro" id="IPR031803">
    <property type="entry name" value="BAT_GAF/HTH-assoc"/>
</dbReference>
<keyword evidence="6" id="KW-1185">Reference proteome</keyword>
<dbReference type="PANTHER" id="PTHR34236">
    <property type="entry name" value="DIMETHYL SULFOXIDE REDUCTASE TRANSCRIPTIONAL ACTIVATOR"/>
    <property type="match status" value="1"/>
</dbReference>
<dbReference type="Pfam" id="PF04967">
    <property type="entry name" value="HTH_10"/>
    <property type="match status" value="1"/>
</dbReference>
<organism evidence="5 6">
    <name type="scientific">Halostagnicola larsenii XH-48</name>
    <dbReference type="NCBI Taxonomy" id="797299"/>
    <lineage>
        <taxon>Archaea</taxon>
        <taxon>Methanobacteriati</taxon>
        <taxon>Methanobacteriota</taxon>
        <taxon>Stenosarchaea group</taxon>
        <taxon>Halobacteria</taxon>
        <taxon>Halobacteriales</taxon>
        <taxon>Natrialbaceae</taxon>
        <taxon>Halostagnicola</taxon>
    </lineage>
</organism>
<evidence type="ECO:0000313" key="5">
    <source>
        <dbReference type="EMBL" id="AHF98517.1"/>
    </source>
</evidence>
<dbReference type="OrthoDB" id="202021at2157"/>
<name>W0JNE9_9EURY</name>
<gene>
    <name evidence="5" type="ORF">HALLA_06335</name>
</gene>
<dbReference type="EMBL" id="CP007055">
    <property type="protein sequence ID" value="AHF98517.1"/>
    <property type="molecule type" value="Genomic_DNA"/>
</dbReference>
<protein>
    <submittedName>
        <fullName evidence="5">Bacterio-opsin activator</fullName>
    </submittedName>
</protein>
<feature type="domain" description="HTH bat-type" evidence="3">
    <location>
        <begin position="157"/>
        <end position="205"/>
    </location>
</feature>
<dbReference type="AlphaFoldDB" id="W0JNE9"/>
<evidence type="ECO:0000256" key="2">
    <source>
        <dbReference type="ARBA" id="ARBA00023163"/>
    </source>
</evidence>
<keyword evidence="2" id="KW-0804">Transcription</keyword>
<accession>W0JNE9</accession>
<evidence type="ECO:0000259" key="3">
    <source>
        <dbReference type="Pfam" id="PF04967"/>
    </source>
</evidence>